<gene>
    <name evidence="1" type="ORF">TRFO_37058</name>
</gene>
<dbReference type="AlphaFoldDB" id="A0A1J4JEL9"/>
<reference evidence="1" key="1">
    <citation type="submission" date="2016-10" db="EMBL/GenBank/DDBJ databases">
        <authorList>
            <person name="Benchimol M."/>
            <person name="Almeida L.G."/>
            <person name="Vasconcelos A.T."/>
            <person name="Perreira-Neves A."/>
            <person name="Rosa I.A."/>
            <person name="Tasca T."/>
            <person name="Bogo M.R."/>
            <person name="de Souza W."/>
        </authorList>
    </citation>
    <scope>NUCLEOTIDE SEQUENCE [LARGE SCALE GENOMIC DNA]</scope>
    <source>
        <strain evidence="1">K</strain>
    </source>
</reference>
<organism evidence="1 2">
    <name type="scientific">Tritrichomonas foetus</name>
    <dbReference type="NCBI Taxonomy" id="1144522"/>
    <lineage>
        <taxon>Eukaryota</taxon>
        <taxon>Metamonada</taxon>
        <taxon>Parabasalia</taxon>
        <taxon>Tritrichomonadida</taxon>
        <taxon>Tritrichomonadidae</taxon>
        <taxon>Tritrichomonas</taxon>
    </lineage>
</organism>
<dbReference type="EMBL" id="MLAK01001156">
    <property type="protein sequence ID" value="OHS96743.1"/>
    <property type="molecule type" value="Genomic_DNA"/>
</dbReference>
<name>A0A1J4JEL9_9EUKA</name>
<comment type="caution">
    <text evidence="1">The sequence shown here is derived from an EMBL/GenBank/DDBJ whole genome shotgun (WGS) entry which is preliminary data.</text>
</comment>
<dbReference type="Proteomes" id="UP000179807">
    <property type="component" value="Unassembled WGS sequence"/>
</dbReference>
<dbReference type="RefSeq" id="XP_068349880.1">
    <property type="nucleotide sequence ID" value="XM_068511207.1"/>
</dbReference>
<keyword evidence="2" id="KW-1185">Reference proteome</keyword>
<evidence type="ECO:0000313" key="1">
    <source>
        <dbReference type="EMBL" id="OHS96743.1"/>
    </source>
</evidence>
<dbReference type="GeneID" id="94845911"/>
<dbReference type="VEuPathDB" id="TrichDB:TRFO_37058"/>
<protein>
    <submittedName>
        <fullName evidence="1">Uncharacterized protein</fullName>
    </submittedName>
</protein>
<sequence>MNNHNANELQQFTPKYTFDILFQNSSDSCFDEEELASIFENSELDSSEQTSKSTKENTIDVEVNLSKDIMNEEEEHSEYLKGSYQSKWFIQKTTKRNSYVSPINSSIGKPIGKMTVMMEMIECFPNNNSYQSLKETLQQLLQYHDFSIDEAISFLSNSFLKNNESYDHFVQRVINTIGQIKGSLS</sequence>
<proteinExistence type="predicted"/>
<accession>A0A1J4JEL9</accession>
<evidence type="ECO:0000313" key="2">
    <source>
        <dbReference type="Proteomes" id="UP000179807"/>
    </source>
</evidence>